<dbReference type="InterPro" id="IPR008023">
    <property type="entry name" value="DUF748"/>
</dbReference>
<dbReference type="Gene3D" id="3.30.1330.60">
    <property type="entry name" value="OmpA-like domain"/>
    <property type="match status" value="1"/>
</dbReference>
<keyword evidence="2" id="KW-0812">Transmembrane</keyword>
<protein>
    <recommendedName>
        <fullName evidence="5">DUF748 domain-containing protein</fullName>
    </recommendedName>
</protein>
<feature type="compositionally biased region" description="Basic and acidic residues" evidence="1">
    <location>
        <begin position="446"/>
        <end position="456"/>
    </location>
</feature>
<comment type="caution">
    <text evidence="3">The sequence shown here is derived from an EMBL/GenBank/DDBJ whole genome shotgun (WGS) entry which is preliminary data.</text>
</comment>
<feature type="transmembrane region" description="Helical" evidence="2">
    <location>
        <begin position="21"/>
        <end position="44"/>
    </location>
</feature>
<feature type="region of interest" description="Disordered" evidence="1">
    <location>
        <begin position="446"/>
        <end position="492"/>
    </location>
</feature>
<dbReference type="AlphaFoldDB" id="A0A106C1R3"/>
<keyword evidence="2" id="KW-0472">Membrane</keyword>
<dbReference type="RefSeq" id="WP_059745071.1">
    <property type="nucleotide sequence ID" value="NZ_LRDC01000011.1"/>
</dbReference>
<gene>
    <name evidence="3" type="ORF">AWJ07_13120</name>
</gene>
<dbReference type="PANTHER" id="PTHR30441">
    <property type="entry name" value="DUF748 DOMAIN-CONTAINING PROTEIN"/>
    <property type="match status" value="1"/>
</dbReference>
<evidence type="ECO:0000256" key="1">
    <source>
        <dbReference type="SAM" id="MobiDB-lite"/>
    </source>
</evidence>
<dbReference type="GO" id="GO:0090313">
    <property type="term" value="P:regulation of protein targeting to membrane"/>
    <property type="evidence" value="ECO:0007669"/>
    <property type="project" value="TreeGrafter"/>
</dbReference>
<evidence type="ECO:0000313" key="3">
    <source>
        <dbReference type="EMBL" id="KVX02643.1"/>
    </source>
</evidence>
<accession>A0A106C1R3</accession>
<evidence type="ECO:0000313" key="4">
    <source>
        <dbReference type="Proteomes" id="UP000055702"/>
    </source>
</evidence>
<organism evidence="3">
    <name type="scientific">Shewanella frigidimarina</name>
    <dbReference type="NCBI Taxonomy" id="56812"/>
    <lineage>
        <taxon>Bacteria</taxon>
        <taxon>Pseudomonadati</taxon>
        <taxon>Pseudomonadota</taxon>
        <taxon>Gammaproteobacteria</taxon>
        <taxon>Alteromonadales</taxon>
        <taxon>Shewanellaceae</taxon>
        <taxon>Shewanella</taxon>
    </lineage>
</organism>
<evidence type="ECO:0000256" key="2">
    <source>
        <dbReference type="SAM" id="Phobius"/>
    </source>
</evidence>
<dbReference type="InterPro" id="IPR052894">
    <property type="entry name" value="AsmA-related"/>
</dbReference>
<sequence length="1138" mass="123945">MTSYFAQLRSAVTPRARILKLALYGLTVYLLGCAFLGGLIPYIAKQQAPTILTEQLGRNVTLQDISINPFTLELTVSDFAINELDSPKTFASFATAYGNIQLWQSITSWAVVIENIRLQQPTFRVARSETANQHVVFNFSDIIAHLSQNTQPAPTSTEPSIIPAINIANIQIQQGVFTLDDNVTDTHINYPNINVSLAQFNSLSSALNDKQDQVNRYNLRIEDQFKGSVALQGQFQLAPLAIKGDIKLTGIDLSRYWSFVDQLFAINLAEGTLSLNGQYAVTLQDKNLTPISHINVTKAKIVIDRFKALHQQDEKIAIDVLALNNINLDSHKKRVSIGELHTEKGNIKLNITPTGADLVALLLPKDTELITTVDTSSLSSKASTTTESAITESATTDTTDSETAGLGNAGLETANSDDPKADSKNVADTVTDKAIETVKQVTTELKTKATSDATEKTDEDAEPLLVQQSPPSATQDATKEATTESGSQTTQQKTAIAANSPWLVTLNKISIAQYQVKLGEGIASDKIILWQIGPIDLTTGVIKSDLSSPIDYQFSAGINQQSLLTSTGQVDVLAQTVSAEIDFSNMLLSRLQPYIAPYINITIEDGMFSTKGSLHADAKDTLTYSGSANISQLHINDNVLKQPLLTWQTMDINQLSFDRQQANIDIDEINVDKLFSRLIISPDRSTNISELISTPADIKQTTASVKTDKVAVSTSKADQATLPAGNEQPVDAPKMKLNINKIGFIDSSAFFADNSLTPNFASGIEMLNGQITNLSSNPETTASVDLAGKIDKYAPVTLKGDINPLLAQPYLDLNLNFDKVELTSVNPYSGTYAGYYIDKGQLSLDLTYQLKNNELVGSNHVMIDQLELGKRSNSSLATSLPVTLAIALLQDRHGVIDLGVDVSGDIDSPSFSFGSIIINALGNIITKAVTSPFSFLAGLVDSDEQIDKISFEYGRSNISLKQKSTLDKLAKALIDRPLLNLNIKGSVDLINDKQALAETKLHKQLANAAGIKFKDFPKSISASKYPATGPLADALYQLVEQELSQDPLDIKQKLQQKKPKLTEAELITRWHIGLYNMLKNHQQFIADEFGLLAQKRAKAVKAYLIAQTEIEPGKIFVLESRINTAEDAAEALLELQVK</sequence>
<feature type="compositionally biased region" description="Low complexity" evidence="1">
    <location>
        <begin position="374"/>
        <end position="403"/>
    </location>
</feature>
<evidence type="ECO:0008006" key="5">
    <source>
        <dbReference type="Google" id="ProtNLM"/>
    </source>
</evidence>
<dbReference type="InterPro" id="IPR036737">
    <property type="entry name" value="OmpA-like_sf"/>
</dbReference>
<feature type="compositionally biased region" description="Polar residues" evidence="1">
    <location>
        <begin position="466"/>
        <end position="476"/>
    </location>
</feature>
<keyword evidence="2" id="KW-1133">Transmembrane helix</keyword>
<dbReference type="Pfam" id="PF05359">
    <property type="entry name" value="DUF748"/>
    <property type="match status" value="1"/>
</dbReference>
<feature type="region of interest" description="Disordered" evidence="1">
    <location>
        <begin position="374"/>
        <end position="428"/>
    </location>
</feature>
<name>A0A106C1R3_SHEFR</name>
<dbReference type="PANTHER" id="PTHR30441:SF8">
    <property type="entry name" value="DUF748 DOMAIN-CONTAINING PROTEIN"/>
    <property type="match status" value="1"/>
</dbReference>
<dbReference type="GO" id="GO:0005886">
    <property type="term" value="C:plasma membrane"/>
    <property type="evidence" value="ECO:0007669"/>
    <property type="project" value="TreeGrafter"/>
</dbReference>
<feature type="compositionally biased region" description="Basic and acidic residues" evidence="1">
    <location>
        <begin position="417"/>
        <end position="428"/>
    </location>
</feature>
<reference evidence="3 4" key="1">
    <citation type="submission" date="2016-01" db="EMBL/GenBank/DDBJ databases">
        <title>Draft genome of the antarctic isolate Shewanella frigidimarina Ag06-30.</title>
        <authorList>
            <person name="Parmeciano Di Noto G."/>
            <person name="Vazquez S."/>
            <person name="Mac Cormack W."/>
            <person name="Iriarte A."/>
            <person name="Quiroga C."/>
        </authorList>
    </citation>
    <scope>NUCLEOTIDE SEQUENCE [LARGE SCALE GENOMIC DNA]</scope>
    <source>
        <strain evidence="3 4">Ag06-30</strain>
    </source>
</reference>
<dbReference type="Proteomes" id="UP000055702">
    <property type="component" value="Unassembled WGS sequence"/>
</dbReference>
<proteinExistence type="predicted"/>
<dbReference type="EMBL" id="LRDC01000011">
    <property type="protein sequence ID" value="KVX02643.1"/>
    <property type="molecule type" value="Genomic_DNA"/>
</dbReference>
<feature type="compositionally biased region" description="Polar residues" evidence="1">
    <location>
        <begin position="483"/>
        <end position="492"/>
    </location>
</feature>